<dbReference type="SMART" id="SM00256">
    <property type="entry name" value="FBOX"/>
    <property type="match status" value="1"/>
</dbReference>
<dbReference type="InterPro" id="IPR050796">
    <property type="entry name" value="SCF_F-box_component"/>
</dbReference>
<dbReference type="CDD" id="cd22157">
    <property type="entry name" value="F-box_AtFBW1-like"/>
    <property type="match status" value="1"/>
</dbReference>
<organism evidence="2 3">
    <name type="scientific">Sesamum alatum</name>
    <dbReference type="NCBI Taxonomy" id="300844"/>
    <lineage>
        <taxon>Eukaryota</taxon>
        <taxon>Viridiplantae</taxon>
        <taxon>Streptophyta</taxon>
        <taxon>Embryophyta</taxon>
        <taxon>Tracheophyta</taxon>
        <taxon>Spermatophyta</taxon>
        <taxon>Magnoliopsida</taxon>
        <taxon>eudicotyledons</taxon>
        <taxon>Gunneridae</taxon>
        <taxon>Pentapetalae</taxon>
        <taxon>asterids</taxon>
        <taxon>lamiids</taxon>
        <taxon>Lamiales</taxon>
        <taxon>Pedaliaceae</taxon>
        <taxon>Sesamum</taxon>
    </lineage>
</organism>
<sequence length="300" mass="34737">MDTIGKQYSLPEDIIIDILLVLPVKSLLRCESVCKQWYAIIGSSMFINKHFHHESNHTRLLIFRRHNHSLGKPSDPEDNTFALFLDEALQIREQPKKSHIPYAIRSLHGPCKDVFCIRNSNHQLALWNTATRRFDYARVPQFSIYTSKTDSWRCFENKTILDVHDFVADPEHGTTFLNGFYYWRKRIDLRESFLLALDMHNEVFQEIQLPCSLRRGTINLHLCNESIVAFGRFGEFESKVPNRHQLCLFKPAAALQIAAAATTARPLLSKLIIALQNPSSPSAAQIRRLKRRRTLFLHVS</sequence>
<dbReference type="Proteomes" id="UP001293254">
    <property type="component" value="Unassembled WGS sequence"/>
</dbReference>
<evidence type="ECO:0000313" key="3">
    <source>
        <dbReference type="Proteomes" id="UP001293254"/>
    </source>
</evidence>
<dbReference type="PANTHER" id="PTHR31672">
    <property type="entry name" value="BNACNNG10540D PROTEIN"/>
    <property type="match status" value="1"/>
</dbReference>
<dbReference type="EMBL" id="JACGWO010000005">
    <property type="protein sequence ID" value="KAK4427180.1"/>
    <property type="molecule type" value="Genomic_DNA"/>
</dbReference>
<reference evidence="2" key="2">
    <citation type="journal article" date="2024" name="Plant">
        <title>Genomic evolution and insights into agronomic trait innovations of Sesamum species.</title>
        <authorList>
            <person name="Miao H."/>
            <person name="Wang L."/>
            <person name="Qu L."/>
            <person name="Liu H."/>
            <person name="Sun Y."/>
            <person name="Le M."/>
            <person name="Wang Q."/>
            <person name="Wei S."/>
            <person name="Zheng Y."/>
            <person name="Lin W."/>
            <person name="Duan Y."/>
            <person name="Cao H."/>
            <person name="Xiong S."/>
            <person name="Wang X."/>
            <person name="Wei L."/>
            <person name="Li C."/>
            <person name="Ma Q."/>
            <person name="Ju M."/>
            <person name="Zhao R."/>
            <person name="Li G."/>
            <person name="Mu C."/>
            <person name="Tian Q."/>
            <person name="Mei H."/>
            <person name="Zhang T."/>
            <person name="Gao T."/>
            <person name="Zhang H."/>
        </authorList>
    </citation>
    <scope>NUCLEOTIDE SEQUENCE</scope>
    <source>
        <strain evidence="2">3651</strain>
    </source>
</reference>
<accession>A0AAE1YBH5</accession>
<dbReference type="InterPro" id="IPR006527">
    <property type="entry name" value="F-box-assoc_dom_typ1"/>
</dbReference>
<gene>
    <name evidence="2" type="ORF">Salat_1486900</name>
</gene>
<protein>
    <submittedName>
        <fullName evidence="2">F-box protein</fullName>
    </submittedName>
</protein>
<evidence type="ECO:0000313" key="2">
    <source>
        <dbReference type="EMBL" id="KAK4427180.1"/>
    </source>
</evidence>
<dbReference type="PANTHER" id="PTHR31672:SF13">
    <property type="entry name" value="F-BOX PROTEIN CPR30-LIKE"/>
    <property type="match status" value="1"/>
</dbReference>
<dbReference type="Pfam" id="PF12937">
    <property type="entry name" value="F-box-like"/>
    <property type="match status" value="1"/>
</dbReference>
<keyword evidence="3" id="KW-1185">Reference proteome</keyword>
<dbReference type="InterPro" id="IPR001810">
    <property type="entry name" value="F-box_dom"/>
</dbReference>
<reference evidence="2" key="1">
    <citation type="submission" date="2020-06" db="EMBL/GenBank/DDBJ databases">
        <authorList>
            <person name="Li T."/>
            <person name="Hu X."/>
            <person name="Zhang T."/>
            <person name="Song X."/>
            <person name="Zhang H."/>
            <person name="Dai N."/>
            <person name="Sheng W."/>
            <person name="Hou X."/>
            <person name="Wei L."/>
        </authorList>
    </citation>
    <scope>NUCLEOTIDE SEQUENCE</scope>
    <source>
        <strain evidence="2">3651</strain>
        <tissue evidence="2">Leaf</tissue>
    </source>
</reference>
<name>A0AAE1YBH5_9LAMI</name>
<dbReference type="Pfam" id="PF07734">
    <property type="entry name" value="FBA_1"/>
    <property type="match status" value="1"/>
</dbReference>
<dbReference type="PROSITE" id="PS50181">
    <property type="entry name" value="FBOX"/>
    <property type="match status" value="1"/>
</dbReference>
<dbReference type="AlphaFoldDB" id="A0AAE1YBH5"/>
<dbReference type="Gene3D" id="1.20.1280.50">
    <property type="match status" value="1"/>
</dbReference>
<dbReference type="SUPFAM" id="SSF81383">
    <property type="entry name" value="F-box domain"/>
    <property type="match status" value="1"/>
</dbReference>
<evidence type="ECO:0000259" key="1">
    <source>
        <dbReference type="PROSITE" id="PS50181"/>
    </source>
</evidence>
<comment type="caution">
    <text evidence="2">The sequence shown here is derived from an EMBL/GenBank/DDBJ whole genome shotgun (WGS) entry which is preliminary data.</text>
</comment>
<proteinExistence type="predicted"/>
<feature type="domain" description="F-box" evidence="1">
    <location>
        <begin position="4"/>
        <end position="50"/>
    </location>
</feature>
<dbReference type="InterPro" id="IPR036047">
    <property type="entry name" value="F-box-like_dom_sf"/>
</dbReference>